<dbReference type="Pfam" id="PF00773">
    <property type="entry name" value="RNB"/>
    <property type="match status" value="1"/>
</dbReference>
<dbReference type="SMART" id="SM00955">
    <property type="entry name" value="RNB"/>
    <property type="match status" value="1"/>
</dbReference>
<dbReference type="InterPro" id="IPR011805">
    <property type="entry name" value="RNase_R"/>
</dbReference>
<dbReference type="AlphaFoldDB" id="A0A7L7KPB8"/>
<proteinExistence type="inferred from homology"/>
<keyword evidence="7 8" id="KW-0694">RNA-binding</keyword>
<evidence type="ECO:0000313" key="10">
    <source>
        <dbReference type="EMBL" id="QMS84269.1"/>
    </source>
</evidence>
<feature type="domain" description="S1 motif" evidence="9">
    <location>
        <begin position="619"/>
        <end position="699"/>
    </location>
</feature>
<keyword evidence="4 8" id="KW-0540">Nuclease</keyword>
<evidence type="ECO:0000256" key="1">
    <source>
        <dbReference type="ARBA" id="ARBA00001849"/>
    </source>
</evidence>
<accession>A0A7L7KPB8</accession>
<dbReference type="GO" id="GO:0003723">
    <property type="term" value="F:RNA binding"/>
    <property type="evidence" value="ECO:0007669"/>
    <property type="project" value="UniProtKB-UniRule"/>
</dbReference>
<dbReference type="GO" id="GO:0006402">
    <property type="term" value="P:mRNA catabolic process"/>
    <property type="evidence" value="ECO:0007669"/>
    <property type="project" value="TreeGrafter"/>
</dbReference>
<keyword evidence="3 8" id="KW-0963">Cytoplasm</keyword>
<dbReference type="Proteomes" id="UP000514720">
    <property type="component" value="Chromosome"/>
</dbReference>
<dbReference type="Gene3D" id="2.40.50.140">
    <property type="entry name" value="Nucleic acid-binding proteins"/>
    <property type="match status" value="2"/>
</dbReference>
<evidence type="ECO:0000256" key="2">
    <source>
        <dbReference type="ARBA" id="ARBA00004496"/>
    </source>
</evidence>
<gene>
    <name evidence="8 10" type="primary">rnr</name>
    <name evidence="10" type="ORF">G4Z02_00445</name>
</gene>
<dbReference type="PROSITE" id="PS01175">
    <property type="entry name" value="RIBONUCLEASE_II"/>
    <property type="match status" value="1"/>
</dbReference>
<protein>
    <recommendedName>
        <fullName evidence="8">Ribonuclease R</fullName>
        <shortName evidence="8">RNase R</shortName>
        <ecNumber evidence="8">3.1.13.1</ecNumber>
    </recommendedName>
</protein>
<dbReference type="RefSeq" id="WP_258877877.1">
    <property type="nucleotide sequence ID" value="NZ_CP048914.1"/>
</dbReference>
<dbReference type="Pfam" id="PF00575">
    <property type="entry name" value="S1"/>
    <property type="match status" value="1"/>
</dbReference>
<dbReference type="KEGG" id="xcl:G4Z02_00445"/>
<dbReference type="EC" id="3.1.13.1" evidence="8"/>
<dbReference type="InterPro" id="IPR012340">
    <property type="entry name" value="NA-bd_OB-fold"/>
</dbReference>
<name>A0A7L7KPB8_9MOLU</name>
<evidence type="ECO:0000256" key="7">
    <source>
        <dbReference type="ARBA" id="ARBA00022884"/>
    </source>
</evidence>
<reference evidence="10 11" key="1">
    <citation type="submission" date="2020-02" db="EMBL/GenBank/DDBJ databases">
        <authorList>
            <person name="Zheng R.K."/>
            <person name="Sun C.M."/>
        </authorList>
    </citation>
    <scope>NUCLEOTIDE SEQUENCE [LARGE SCALE GENOMIC DNA]</scope>
    <source>
        <strain evidence="11">zrk13</strain>
    </source>
</reference>
<dbReference type="PROSITE" id="PS50126">
    <property type="entry name" value="S1"/>
    <property type="match status" value="1"/>
</dbReference>
<dbReference type="InterPro" id="IPR050180">
    <property type="entry name" value="RNR_Ribonuclease"/>
</dbReference>
<dbReference type="Pfam" id="PF17876">
    <property type="entry name" value="CSD2"/>
    <property type="match status" value="1"/>
</dbReference>
<comment type="catalytic activity">
    <reaction evidence="1 8">
        <text>Exonucleolytic cleavage in the 3'- to 5'-direction to yield nucleoside 5'-phosphates.</text>
        <dbReference type="EC" id="3.1.13.1"/>
    </reaction>
</comment>
<dbReference type="NCBIfam" id="TIGR00358">
    <property type="entry name" value="3_prime_RNase"/>
    <property type="match status" value="1"/>
</dbReference>
<dbReference type="HAMAP" id="MF_01895">
    <property type="entry name" value="RNase_R"/>
    <property type="match status" value="1"/>
</dbReference>
<dbReference type="PANTHER" id="PTHR23355:SF9">
    <property type="entry name" value="DIS3-LIKE EXONUCLEASE 2"/>
    <property type="match status" value="1"/>
</dbReference>
<evidence type="ECO:0000256" key="6">
    <source>
        <dbReference type="ARBA" id="ARBA00022839"/>
    </source>
</evidence>
<evidence type="ECO:0000256" key="5">
    <source>
        <dbReference type="ARBA" id="ARBA00022801"/>
    </source>
</evidence>
<dbReference type="InterPro" id="IPR022966">
    <property type="entry name" value="RNase_II/R_CS"/>
</dbReference>
<keyword evidence="5 8" id="KW-0378">Hydrolase</keyword>
<dbReference type="SMART" id="SM00357">
    <property type="entry name" value="CSP"/>
    <property type="match status" value="1"/>
</dbReference>
<dbReference type="NCBIfam" id="TIGR02063">
    <property type="entry name" value="RNase_R"/>
    <property type="match status" value="1"/>
</dbReference>
<dbReference type="InterPro" id="IPR011129">
    <property type="entry name" value="CSD"/>
</dbReference>
<dbReference type="InterPro" id="IPR003029">
    <property type="entry name" value="S1_domain"/>
</dbReference>
<dbReference type="InterPro" id="IPR013223">
    <property type="entry name" value="RNase_B_OB_dom"/>
</dbReference>
<dbReference type="SMART" id="SM00316">
    <property type="entry name" value="S1"/>
    <property type="match status" value="1"/>
</dbReference>
<comment type="subcellular location">
    <subcellularLocation>
        <location evidence="2 8">Cytoplasm</location>
    </subcellularLocation>
</comment>
<evidence type="ECO:0000256" key="4">
    <source>
        <dbReference type="ARBA" id="ARBA00022722"/>
    </source>
</evidence>
<evidence type="ECO:0000259" key="9">
    <source>
        <dbReference type="PROSITE" id="PS50126"/>
    </source>
</evidence>
<dbReference type="GO" id="GO:0008859">
    <property type="term" value="F:exoribonuclease II activity"/>
    <property type="evidence" value="ECO:0007669"/>
    <property type="project" value="UniProtKB-UniRule"/>
</dbReference>
<organism evidence="10 11">
    <name type="scientific">Candidatus Xianfuyuplasma coldseepsis</name>
    <dbReference type="NCBI Taxonomy" id="2782163"/>
    <lineage>
        <taxon>Bacteria</taxon>
        <taxon>Bacillati</taxon>
        <taxon>Mycoplasmatota</taxon>
        <taxon>Mollicutes</taxon>
        <taxon>Candidatus Izemoplasmatales</taxon>
        <taxon>Candidatus Izemoplasmataceae</taxon>
        <taxon>Candidatus Xianfuyuplasma</taxon>
    </lineage>
</organism>
<dbReference type="GO" id="GO:0005829">
    <property type="term" value="C:cytosol"/>
    <property type="evidence" value="ECO:0007669"/>
    <property type="project" value="TreeGrafter"/>
</dbReference>
<keyword evidence="11" id="KW-1185">Reference proteome</keyword>
<dbReference type="InterPro" id="IPR001900">
    <property type="entry name" value="RNase_II/R"/>
</dbReference>
<comment type="function">
    <text evidence="8">3'-5' exoribonuclease that releases 5'-nucleoside monophosphates and is involved in maturation of structured RNAs.</text>
</comment>
<dbReference type="InterPro" id="IPR004476">
    <property type="entry name" value="RNase_II/RNase_R"/>
</dbReference>
<keyword evidence="6 8" id="KW-0269">Exonuclease</keyword>
<dbReference type="CDD" id="cd04471">
    <property type="entry name" value="S1_RNase_R"/>
    <property type="match status" value="1"/>
</dbReference>
<evidence type="ECO:0000256" key="3">
    <source>
        <dbReference type="ARBA" id="ARBA00022490"/>
    </source>
</evidence>
<evidence type="ECO:0000313" key="11">
    <source>
        <dbReference type="Proteomes" id="UP000514720"/>
    </source>
</evidence>
<sequence length="711" mass="81660">MRDKILSFLTSEQNKKTTIEELREVLHVSTSQELTALVKTVNELLDDAVIIENKKREFTLIKNTNYVTGHLDLKIRGFGFVIPDDPSLNDVFVPKEGINGAMNKDRVLVQVSPFGYGARQEGMITRVLERKYTHIIGTVIFQNGMGKLLSDDKTITQDIIIRRENLNGAKKYDKVRAKIINYSFKGKIECVVTDVLGNMSDKGVDVLSKILKYNIDPIFPPEVIAEAEAFTDVTESDVESRKDLRDIPYITIDGDDAKDFDDAVYVEQLHNGNYKLGVSIADVSHYVTKDSLLDKEAFHRGTSIYLPDRVIPMLPEALSNNLCSLVEGQDRLTITCEMEVTSSGKVKTYDIYPSVIHSHKRMTYNKINQIFHGDEKLAEEYVDFVGMFYQMRNLAKILKKHREQFGSINFETEESYFVLDENGKAVDVFPRERGISEHIIEEFMLKANQTVAEHMHWLDLPFIYRIHEKPTEEKLSRLINMASALGYRIKGKSEVSHLELQKLLDQVHGTEAEKGINLLMLRSMQKAIYSDINLGHYGLSFKFYTHFTSPIRRYPDLIVHRLLRTFLFEQNKSLDTIDYYRHKMTSIAARSSETERNAVFLEREVIDMKKAEYISGYINKRFDGIISSVTSFGLYVTLPNTVEGLVHISQLDDDFYHYSDPLMMLIGERTKTMYRVGDHVTIQVMNANIIDGEIDFKIIKRGDSNENHRAQ</sequence>
<dbReference type="EMBL" id="CP048914">
    <property type="protein sequence ID" value="QMS84269.1"/>
    <property type="molecule type" value="Genomic_DNA"/>
</dbReference>
<evidence type="ECO:0000256" key="8">
    <source>
        <dbReference type="HAMAP-Rule" id="MF_01895"/>
    </source>
</evidence>
<dbReference type="InterPro" id="IPR040476">
    <property type="entry name" value="CSD2"/>
</dbReference>
<comment type="similarity">
    <text evidence="8">Belongs to the RNR ribonuclease family. RNase R subfamily.</text>
</comment>
<dbReference type="PANTHER" id="PTHR23355">
    <property type="entry name" value="RIBONUCLEASE"/>
    <property type="match status" value="1"/>
</dbReference>
<dbReference type="Pfam" id="PF08206">
    <property type="entry name" value="OB_RNB"/>
    <property type="match status" value="1"/>
</dbReference>
<dbReference type="SUPFAM" id="SSF50249">
    <property type="entry name" value="Nucleic acid-binding proteins"/>
    <property type="match status" value="4"/>
</dbReference>